<dbReference type="Proteomes" id="UP000655225">
    <property type="component" value="Unassembled WGS sequence"/>
</dbReference>
<organism evidence="2 3">
    <name type="scientific">Tetracentron sinense</name>
    <name type="common">Spur-leaf</name>
    <dbReference type="NCBI Taxonomy" id="13715"/>
    <lineage>
        <taxon>Eukaryota</taxon>
        <taxon>Viridiplantae</taxon>
        <taxon>Streptophyta</taxon>
        <taxon>Embryophyta</taxon>
        <taxon>Tracheophyta</taxon>
        <taxon>Spermatophyta</taxon>
        <taxon>Magnoliopsida</taxon>
        <taxon>Trochodendrales</taxon>
        <taxon>Trochodendraceae</taxon>
        <taxon>Tetracentron</taxon>
    </lineage>
</organism>
<gene>
    <name evidence="2" type="ORF">HHK36_018989</name>
</gene>
<proteinExistence type="inferred from homology"/>
<name>A0A834YWM1_TETSI</name>
<protein>
    <submittedName>
        <fullName evidence="2">Uncharacterized protein</fullName>
    </submittedName>
</protein>
<dbReference type="AlphaFoldDB" id="A0A834YWM1"/>
<evidence type="ECO:0000313" key="3">
    <source>
        <dbReference type="Proteomes" id="UP000655225"/>
    </source>
</evidence>
<dbReference type="Pfam" id="PF11069">
    <property type="entry name" value="CFAP298"/>
    <property type="match status" value="1"/>
</dbReference>
<dbReference type="InterPro" id="IPR021298">
    <property type="entry name" value="CFAP298"/>
</dbReference>
<dbReference type="EMBL" id="JABCRI010000013">
    <property type="protein sequence ID" value="KAF8395050.1"/>
    <property type="molecule type" value="Genomic_DNA"/>
</dbReference>
<comment type="caution">
    <text evidence="2">The sequence shown here is derived from an EMBL/GenBank/DDBJ whole genome shotgun (WGS) entry which is preliminary data.</text>
</comment>
<evidence type="ECO:0000256" key="1">
    <source>
        <dbReference type="ARBA" id="ARBA00009619"/>
    </source>
</evidence>
<evidence type="ECO:0000313" key="2">
    <source>
        <dbReference type="EMBL" id="KAF8395050.1"/>
    </source>
</evidence>
<dbReference type="OrthoDB" id="276065at2759"/>
<accession>A0A834YWM1</accession>
<dbReference type="PANTHER" id="PTHR13238:SF0">
    <property type="entry name" value="CILIA- AND FLAGELLA-ASSOCIATED PROTEIN 298"/>
    <property type="match status" value="1"/>
</dbReference>
<dbReference type="PANTHER" id="PTHR13238">
    <property type="entry name" value="PROTEIN C21ORF59"/>
    <property type="match status" value="1"/>
</dbReference>
<sequence>MVQIQVKQEEEEEQQFLYECQSTSEINQITRDVIEIFNLQTKIQRLVLALEPRLLHHIKDLKDAAAMPLMRALSEARSYASKDQILYKRTLSPLVLRDHIQTIEREVMVNQLMGFSDPNQLQELFSDLKPLQEDTIQLWWARKELLRDRQLCDYIGKNEKTKIILRLQSPGSGPEINSSQFSGDGVEFLSVFCSFFLKDQKIDSGNQKQP</sequence>
<keyword evidence="3" id="KW-1185">Reference proteome</keyword>
<comment type="similarity">
    <text evidence="1">Belongs to the CFAP298 family.</text>
</comment>
<reference evidence="2 3" key="1">
    <citation type="submission" date="2020-04" db="EMBL/GenBank/DDBJ databases">
        <title>Plant Genome Project.</title>
        <authorList>
            <person name="Zhang R.-G."/>
        </authorList>
    </citation>
    <scope>NUCLEOTIDE SEQUENCE [LARGE SCALE GENOMIC DNA]</scope>
    <source>
        <strain evidence="2">YNK0</strain>
        <tissue evidence="2">Leaf</tissue>
    </source>
</reference>
<dbReference type="OMA" id="QLCDYIG"/>